<evidence type="ECO:0000256" key="2">
    <source>
        <dbReference type="ARBA" id="ARBA00022475"/>
    </source>
</evidence>
<proteinExistence type="inferred from homology"/>
<protein>
    <recommendedName>
        <fullName evidence="9">Lipoprotein signal peptidase</fullName>
        <ecNumber evidence="9">3.4.23.36</ecNumber>
    </recommendedName>
    <alternativeName>
        <fullName evidence="9">Prolipoprotein signal peptidase</fullName>
    </alternativeName>
    <alternativeName>
        <fullName evidence="9">Signal peptidase II</fullName>
        <shortName evidence="9">SPase II</shortName>
    </alternativeName>
</protein>
<dbReference type="Pfam" id="PF01252">
    <property type="entry name" value="Peptidase_A8"/>
    <property type="match status" value="1"/>
</dbReference>
<dbReference type="PRINTS" id="PR00781">
    <property type="entry name" value="LIPOSIGPTASE"/>
</dbReference>
<comment type="caution">
    <text evidence="12">The sequence shown here is derived from an EMBL/GenBank/DDBJ whole genome shotgun (WGS) entry which is preliminary data.</text>
</comment>
<evidence type="ECO:0000256" key="8">
    <source>
        <dbReference type="ARBA" id="ARBA00023136"/>
    </source>
</evidence>
<keyword evidence="6 9" id="KW-0378">Hydrolase</keyword>
<keyword evidence="13" id="KW-1185">Reference proteome</keyword>
<comment type="subcellular location">
    <subcellularLocation>
        <location evidence="9">Cell membrane</location>
        <topology evidence="9">Multi-pass membrane protein</topology>
    </subcellularLocation>
</comment>
<dbReference type="UniPathway" id="UPA00665"/>
<evidence type="ECO:0000256" key="4">
    <source>
        <dbReference type="ARBA" id="ARBA00022692"/>
    </source>
</evidence>
<dbReference type="Proteomes" id="UP000003438">
    <property type="component" value="Unassembled WGS sequence"/>
</dbReference>
<keyword evidence="8 9" id="KW-0472">Membrane</keyword>
<reference evidence="12" key="1">
    <citation type="submission" date="2009-12" db="EMBL/GenBank/DDBJ databases">
        <authorList>
            <person name="Weinstock G."/>
            <person name="Sodergren E."/>
            <person name="Clifton S."/>
            <person name="Fulton L."/>
            <person name="Fulton B."/>
            <person name="Courtney L."/>
            <person name="Fronick C."/>
            <person name="Harrison M."/>
            <person name="Strong C."/>
            <person name="Farmer C."/>
            <person name="Delahaunty K."/>
            <person name="Markovic C."/>
            <person name="Hall O."/>
            <person name="Minx P."/>
            <person name="Tomlinson C."/>
            <person name="Mitreva M."/>
            <person name="Nelson J."/>
            <person name="Hou S."/>
            <person name="Wollam A."/>
            <person name="Pepin K.H."/>
            <person name="Johnson M."/>
            <person name="Bhonagiri V."/>
            <person name="Nash W.E."/>
            <person name="Warren W."/>
            <person name="Chinwalla A."/>
            <person name="Mardis E.R."/>
            <person name="Wilson R.K."/>
        </authorList>
    </citation>
    <scope>NUCLEOTIDE SEQUENCE [LARGE SCALE GENOMIC DNA]</scope>
    <source>
        <strain evidence="12">DSM 15176</strain>
    </source>
</reference>
<dbReference type="STRING" id="411471.SUBVAR_05056"/>
<dbReference type="AlphaFoldDB" id="D1PL21"/>
<feature type="active site" evidence="9">
    <location>
        <position position="134"/>
    </location>
</feature>
<gene>
    <name evidence="9 12" type="primary">lspA</name>
    <name evidence="12" type="ORF">SUBVAR_05056</name>
</gene>
<dbReference type="eggNOG" id="COG0597">
    <property type="taxonomic scope" value="Bacteria"/>
</dbReference>
<dbReference type="PANTHER" id="PTHR33695:SF1">
    <property type="entry name" value="LIPOPROTEIN SIGNAL PEPTIDASE"/>
    <property type="match status" value="1"/>
</dbReference>
<sequence>MGFQMIVSFFSVLVAAVLVAVDQLIKQWATAVLQPVGAITVLPGILELRYYLNDGMAFSMLAGKQTLLIAMTSIMLVCVLLVLLLRKMGPWERISWTLILGGGIGNLIDRFLNGVVVDYINVLFVNFAVFNFADICITAGVISLMAWVLYDSFRKEKAEMSSDQVNGVSDGTN</sequence>
<comment type="pathway">
    <text evidence="9">Protein modification; lipoprotein biosynthesis (signal peptide cleavage).</text>
</comment>
<evidence type="ECO:0000256" key="10">
    <source>
        <dbReference type="RuleBase" id="RU000594"/>
    </source>
</evidence>
<keyword evidence="4 9" id="KW-0812">Transmembrane</keyword>
<evidence type="ECO:0000256" key="5">
    <source>
        <dbReference type="ARBA" id="ARBA00022750"/>
    </source>
</evidence>
<dbReference type="GO" id="GO:0005886">
    <property type="term" value="C:plasma membrane"/>
    <property type="evidence" value="ECO:0007669"/>
    <property type="project" value="UniProtKB-SubCell"/>
</dbReference>
<comment type="similarity">
    <text evidence="1 9 11">Belongs to the peptidase A8 family.</text>
</comment>
<keyword evidence="5 9" id="KW-0064">Aspartyl protease</keyword>
<organism evidence="12 13">
    <name type="scientific">Subdoligranulum variabile DSM 15176</name>
    <dbReference type="NCBI Taxonomy" id="411471"/>
    <lineage>
        <taxon>Bacteria</taxon>
        <taxon>Bacillati</taxon>
        <taxon>Bacillota</taxon>
        <taxon>Clostridia</taxon>
        <taxon>Eubacteriales</taxon>
        <taxon>Oscillospiraceae</taxon>
        <taxon>Subdoligranulum</taxon>
    </lineage>
</organism>
<comment type="function">
    <text evidence="9 10">This protein specifically catalyzes the removal of signal peptides from prolipoproteins.</text>
</comment>
<evidence type="ECO:0000256" key="1">
    <source>
        <dbReference type="ARBA" id="ARBA00006139"/>
    </source>
</evidence>
<keyword evidence="2 9" id="KW-1003">Cell membrane</keyword>
<dbReference type="EC" id="3.4.23.36" evidence="9"/>
<evidence type="ECO:0000256" key="6">
    <source>
        <dbReference type="ARBA" id="ARBA00022801"/>
    </source>
</evidence>
<evidence type="ECO:0000256" key="7">
    <source>
        <dbReference type="ARBA" id="ARBA00022989"/>
    </source>
</evidence>
<evidence type="ECO:0000313" key="12">
    <source>
        <dbReference type="EMBL" id="EFB76679.1"/>
    </source>
</evidence>
<accession>D1PL21</accession>
<feature type="transmembrane region" description="Helical" evidence="9">
    <location>
        <begin position="67"/>
        <end position="85"/>
    </location>
</feature>
<dbReference type="GO" id="GO:0004190">
    <property type="term" value="F:aspartic-type endopeptidase activity"/>
    <property type="evidence" value="ECO:0007669"/>
    <property type="project" value="UniProtKB-UniRule"/>
</dbReference>
<dbReference type="InterPro" id="IPR001872">
    <property type="entry name" value="Peptidase_A8"/>
</dbReference>
<keyword evidence="3 9" id="KW-0645">Protease</keyword>
<dbReference type="HAMAP" id="MF_00161">
    <property type="entry name" value="LspA"/>
    <property type="match status" value="1"/>
</dbReference>
<dbReference type="OrthoDB" id="9810259at2"/>
<evidence type="ECO:0000256" key="11">
    <source>
        <dbReference type="RuleBase" id="RU004181"/>
    </source>
</evidence>
<dbReference type="HOGENOM" id="CLU_083252_3_3_9"/>
<dbReference type="NCBIfam" id="TIGR00077">
    <property type="entry name" value="lspA"/>
    <property type="match status" value="1"/>
</dbReference>
<dbReference type="PROSITE" id="PS00855">
    <property type="entry name" value="SPASE_II"/>
    <property type="match status" value="1"/>
</dbReference>
<feature type="transmembrane region" description="Helical" evidence="9">
    <location>
        <begin position="6"/>
        <end position="25"/>
    </location>
</feature>
<keyword evidence="7 9" id="KW-1133">Transmembrane helix</keyword>
<comment type="catalytic activity">
    <reaction evidence="9 10">
        <text>Release of signal peptides from bacterial membrane prolipoproteins. Hydrolyzes -Xaa-Yaa-Zaa-|-(S,diacylglyceryl)Cys-, in which Xaa is hydrophobic (preferably Leu), and Yaa (Ala or Ser) and Zaa (Gly or Ala) have small, neutral side chains.</text>
        <dbReference type="EC" id="3.4.23.36"/>
    </reaction>
</comment>
<feature type="transmembrane region" description="Helical" evidence="9">
    <location>
        <begin position="94"/>
        <end position="112"/>
    </location>
</feature>
<feature type="transmembrane region" description="Helical" evidence="9">
    <location>
        <begin position="32"/>
        <end position="52"/>
    </location>
</feature>
<evidence type="ECO:0000256" key="9">
    <source>
        <dbReference type="HAMAP-Rule" id="MF_00161"/>
    </source>
</evidence>
<feature type="transmembrane region" description="Helical" evidence="9">
    <location>
        <begin position="124"/>
        <end position="150"/>
    </location>
</feature>
<dbReference type="PANTHER" id="PTHR33695">
    <property type="entry name" value="LIPOPROTEIN SIGNAL PEPTIDASE"/>
    <property type="match status" value="1"/>
</dbReference>
<evidence type="ECO:0000256" key="3">
    <source>
        <dbReference type="ARBA" id="ARBA00022670"/>
    </source>
</evidence>
<dbReference type="EMBL" id="ACBY02000020">
    <property type="protein sequence ID" value="EFB76679.1"/>
    <property type="molecule type" value="Genomic_DNA"/>
</dbReference>
<dbReference type="GO" id="GO:0006508">
    <property type="term" value="P:proteolysis"/>
    <property type="evidence" value="ECO:0007669"/>
    <property type="project" value="UniProtKB-KW"/>
</dbReference>
<evidence type="ECO:0000313" key="13">
    <source>
        <dbReference type="Proteomes" id="UP000003438"/>
    </source>
</evidence>
<feature type="active site" evidence="9">
    <location>
        <position position="118"/>
    </location>
</feature>
<name>D1PL21_9FIRM</name>